<evidence type="ECO:0000313" key="3">
    <source>
        <dbReference type="Proteomes" id="UP000094336"/>
    </source>
</evidence>
<feature type="region of interest" description="Disordered" evidence="1">
    <location>
        <begin position="155"/>
        <end position="185"/>
    </location>
</feature>
<dbReference type="OrthoDB" id="4083131at2759"/>
<dbReference type="AlphaFoldDB" id="A0A1E3QJW9"/>
<gene>
    <name evidence="2" type="ORF">BABINDRAFT_9599</name>
</gene>
<feature type="compositionally biased region" description="Polar residues" evidence="1">
    <location>
        <begin position="15"/>
        <end position="24"/>
    </location>
</feature>
<evidence type="ECO:0000256" key="1">
    <source>
        <dbReference type="SAM" id="MobiDB-lite"/>
    </source>
</evidence>
<dbReference type="RefSeq" id="XP_018983314.1">
    <property type="nucleotide sequence ID" value="XM_019132994.1"/>
</dbReference>
<accession>A0A1E3QJW9</accession>
<organism evidence="2 3">
    <name type="scientific">Babjeviella inositovora NRRL Y-12698</name>
    <dbReference type="NCBI Taxonomy" id="984486"/>
    <lineage>
        <taxon>Eukaryota</taxon>
        <taxon>Fungi</taxon>
        <taxon>Dikarya</taxon>
        <taxon>Ascomycota</taxon>
        <taxon>Saccharomycotina</taxon>
        <taxon>Pichiomycetes</taxon>
        <taxon>Serinales incertae sedis</taxon>
        <taxon>Babjeviella</taxon>
    </lineage>
</organism>
<proteinExistence type="predicted"/>
<evidence type="ECO:0000313" key="2">
    <source>
        <dbReference type="EMBL" id="ODQ77986.1"/>
    </source>
</evidence>
<keyword evidence="3" id="KW-1185">Reference proteome</keyword>
<dbReference type="GeneID" id="30150847"/>
<dbReference type="Proteomes" id="UP000094336">
    <property type="component" value="Unassembled WGS sequence"/>
</dbReference>
<feature type="region of interest" description="Disordered" evidence="1">
    <location>
        <begin position="1"/>
        <end position="24"/>
    </location>
</feature>
<name>A0A1E3QJW9_9ASCO</name>
<sequence length="207" mass="22953">MFLFKSNATKPAERSANTPNSIRSTPDIKVVDISNKGTATQALTTGPAQALVPSPPRSSWWRTKLFVPHQPSVADNNLALQTPADCVLTMAGDVDDDFVDIQYRKLSYAEMASMDLLQKGRSTRGRKSAGLVVCDPAADLNKMVTDIEFSETYSKNKQSRSAASKSEVDEEQSHSVYYDDGDDDIFPVEKFKTFSKKMSKEKRKSSR</sequence>
<dbReference type="EMBL" id="KV454437">
    <property type="protein sequence ID" value="ODQ77986.1"/>
    <property type="molecule type" value="Genomic_DNA"/>
</dbReference>
<feature type="compositionally biased region" description="Polar residues" evidence="1">
    <location>
        <begin position="155"/>
        <end position="164"/>
    </location>
</feature>
<reference evidence="3" key="1">
    <citation type="submission" date="2016-05" db="EMBL/GenBank/DDBJ databases">
        <title>Comparative genomics of biotechnologically important yeasts.</title>
        <authorList>
            <consortium name="DOE Joint Genome Institute"/>
            <person name="Riley R."/>
            <person name="Haridas S."/>
            <person name="Wolfe K.H."/>
            <person name="Lopes M.R."/>
            <person name="Hittinger C.T."/>
            <person name="Goker M."/>
            <person name="Salamov A."/>
            <person name="Wisecaver J."/>
            <person name="Long T.M."/>
            <person name="Aerts A.L."/>
            <person name="Barry K."/>
            <person name="Choi C."/>
            <person name="Clum A."/>
            <person name="Coughlan A.Y."/>
            <person name="Deshpande S."/>
            <person name="Douglass A.P."/>
            <person name="Hanson S.J."/>
            <person name="Klenk H.-P."/>
            <person name="Labutti K."/>
            <person name="Lapidus A."/>
            <person name="Lindquist E."/>
            <person name="Lipzen A."/>
            <person name="Meier-Kolthoff J.P."/>
            <person name="Ohm R.A."/>
            <person name="Otillar R.P."/>
            <person name="Pangilinan J."/>
            <person name="Peng Y."/>
            <person name="Rokas A."/>
            <person name="Rosa C.A."/>
            <person name="Scheuner C."/>
            <person name="Sibirny A.A."/>
            <person name="Slot J.C."/>
            <person name="Stielow J.B."/>
            <person name="Sun H."/>
            <person name="Kurtzman C.P."/>
            <person name="Blackwell M."/>
            <person name="Grigoriev I.V."/>
            <person name="Jeffries T.W."/>
        </authorList>
    </citation>
    <scope>NUCLEOTIDE SEQUENCE [LARGE SCALE GENOMIC DNA]</scope>
    <source>
        <strain evidence="3">NRRL Y-12698</strain>
    </source>
</reference>
<protein>
    <submittedName>
        <fullName evidence="2">Uncharacterized protein</fullName>
    </submittedName>
</protein>